<dbReference type="InterPro" id="IPR017221">
    <property type="entry name" value="DUF34/NIF3_bac"/>
</dbReference>
<keyword evidence="3 4" id="KW-0479">Metal-binding</keyword>
<feature type="binding site" evidence="5">
    <location>
        <position position="65"/>
    </location>
    <ligand>
        <name>a divalent metal cation</name>
        <dbReference type="ChEBI" id="CHEBI:60240"/>
        <label>1</label>
    </ligand>
</feature>
<evidence type="ECO:0000313" key="6">
    <source>
        <dbReference type="EMBL" id="KDR95147.1"/>
    </source>
</evidence>
<name>A0A069RLU5_PEPLI</name>
<accession>A0A069RLU5</accession>
<dbReference type="eggNOG" id="COG0327">
    <property type="taxonomic scope" value="Bacteria"/>
</dbReference>
<dbReference type="PANTHER" id="PTHR13799:SF14">
    <property type="entry name" value="GTP CYCLOHYDROLASE 1 TYPE 2 HOMOLOG"/>
    <property type="match status" value="1"/>
</dbReference>
<dbReference type="Gene3D" id="3.30.70.120">
    <property type="match status" value="1"/>
</dbReference>
<dbReference type="FunFam" id="3.40.1390.30:FF:000001">
    <property type="entry name" value="GTP cyclohydrolase 1 type 2"/>
    <property type="match status" value="1"/>
</dbReference>
<protein>
    <recommendedName>
        <fullName evidence="2 4">GTP cyclohydrolase 1 type 2 homolog</fullName>
    </recommendedName>
</protein>
<dbReference type="STRING" id="1121324.CLIT_11c01760"/>
<dbReference type="GO" id="GO:0046872">
    <property type="term" value="F:metal ion binding"/>
    <property type="evidence" value="ECO:0007669"/>
    <property type="project" value="UniProtKB-UniRule"/>
</dbReference>
<evidence type="ECO:0000313" key="7">
    <source>
        <dbReference type="Proteomes" id="UP000027946"/>
    </source>
</evidence>
<feature type="binding site" evidence="5">
    <location>
        <position position="103"/>
    </location>
    <ligand>
        <name>a divalent metal cation</name>
        <dbReference type="ChEBI" id="CHEBI:60240"/>
        <label>1</label>
    </ligand>
</feature>
<evidence type="ECO:0000256" key="2">
    <source>
        <dbReference type="ARBA" id="ARBA00022112"/>
    </source>
</evidence>
<dbReference type="PIRSF" id="PIRSF037489">
    <property type="entry name" value="UCP037489_NIF3_YqfO"/>
    <property type="match status" value="1"/>
</dbReference>
<evidence type="ECO:0000256" key="5">
    <source>
        <dbReference type="PIRSR" id="PIRSR602678-1"/>
    </source>
</evidence>
<dbReference type="AlphaFoldDB" id="A0A069RLU5"/>
<comment type="caution">
    <text evidence="6">The sequence shown here is derived from an EMBL/GenBank/DDBJ whole genome shotgun (WGS) entry which is preliminary data.</text>
</comment>
<dbReference type="SUPFAM" id="SSF102705">
    <property type="entry name" value="NIF3 (NGG1p interacting factor 3)-like"/>
    <property type="match status" value="1"/>
</dbReference>
<dbReference type="GO" id="GO:0016787">
    <property type="term" value="F:hydrolase activity"/>
    <property type="evidence" value="ECO:0007669"/>
    <property type="project" value="UniProtKB-KW"/>
</dbReference>
<evidence type="ECO:0000256" key="1">
    <source>
        <dbReference type="ARBA" id="ARBA00006964"/>
    </source>
</evidence>
<evidence type="ECO:0000256" key="4">
    <source>
        <dbReference type="PIRNR" id="PIRNR037489"/>
    </source>
</evidence>
<gene>
    <name evidence="6" type="ORF">CLIT_11c01760</name>
</gene>
<evidence type="ECO:0000256" key="3">
    <source>
        <dbReference type="ARBA" id="ARBA00022723"/>
    </source>
</evidence>
<dbReference type="NCBIfam" id="TIGR00486">
    <property type="entry name" value="YbgI_SA1388"/>
    <property type="match status" value="1"/>
</dbReference>
<dbReference type="Proteomes" id="UP000027946">
    <property type="component" value="Unassembled WGS sequence"/>
</dbReference>
<organism evidence="6 7">
    <name type="scientific">Peptoclostridium litorale DSM 5388</name>
    <dbReference type="NCBI Taxonomy" id="1121324"/>
    <lineage>
        <taxon>Bacteria</taxon>
        <taxon>Bacillati</taxon>
        <taxon>Bacillota</taxon>
        <taxon>Clostridia</taxon>
        <taxon>Peptostreptococcales</taxon>
        <taxon>Peptoclostridiaceae</taxon>
        <taxon>Peptoclostridium</taxon>
    </lineage>
</organism>
<dbReference type="RefSeq" id="WP_038265149.1">
    <property type="nucleotide sequence ID" value="NZ_FSRH01000002.1"/>
</dbReference>
<dbReference type="OrthoDB" id="9792792at2"/>
<feature type="binding site" evidence="5">
    <location>
        <position position="329"/>
    </location>
    <ligand>
        <name>a divalent metal cation</name>
        <dbReference type="ChEBI" id="CHEBI:60240"/>
        <label>1</label>
    </ligand>
</feature>
<dbReference type="Pfam" id="PF01784">
    <property type="entry name" value="DUF34_NIF3"/>
    <property type="match status" value="1"/>
</dbReference>
<dbReference type="InterPro" id="IPR002678">
    <property type="entry name" value="DUF34/NIF3"/>
</dbReference>
<feature type="binding site" evidence="5">
    <location>
        <position position="64"/>
    </location>
    <ligand>
        <name>a divalent metal cation</name>
        <dbReference type="ChEBI" id="CHEBI:60240"/>
        <label>2</label>
    </ligand>
</feature>
<sequence length="366" mass="40266">MLLKELVKIIESKYSPNLAYEWDNVGLLVGDYGSGVKRVLLALDADESVIEEAVERGVDIIITHHPFLFKGMKKINSSSYRGRAVIRLIKEDISLYSMHTNFDIARDGLNDGLCRKMGLKNIEDLSIIQAEKLVKIAIYAPKTHEDAVRRALAEGGAGHIGNYDSCSFSTDGVGRFRPLEGSNPHVGRKDMVCDIEEVKIESVLPKEKLNSALEHVFSVHPYEEVAYDMYELLNEGDSIGIGRIGETEREVGLEEFAEGLKRGLDIELLKIAGDPKMNVKRVAVVSGSGSEFMGESVKKGAQVIVTGDVKYHQAQEALEKGIAVVDVGHYGSEKIFAEIMSEFLKGSTKGVEILTSNASSDVFWSI</sequence>
<comment type="similarity">
    <text evidence="1 4">Belongs to the GTP cyclohydrolase I type 2/NIF3 family.</text>
</comment>
<dbReference type="InterPro" id="IPR015867">
    <property type="entry name" value="N-reg_PII/ATP_PRibTrfase_C"/>
</dbReference>
<reference evidence="6 7" key="1">
    <citation type="submission" date="2014-03" db="EMBL/GenBank/DDBJ databases">
        <title>Genome sequence of Clostridium litorale W6, DSM 5388.</title>
        <authorList>
            <person name="Poehlein A."/>
            <person name="Jagirdar A."/>
            <person name="Khonsari B."/>
            <person name="Chibani C.M."/>
            <person name="Gutierrez Gutierrez D.A."/>
            <person name="Davydova E."/>
            <person name="Alghaithi H.S."/>
            <person name="Nair K.P."/>
            <person name="Dhamotharan K."/>
            <person name="Chandran L."/>
            <person name="G W."/>
            <person name="Daniel R."/>
        </authorList>
    </citation>
    <scope>NUCLEOTIDE SEQUENCE [LARGE SCALE GENOMIC DNA]</scope>
    <source>
        <strain evidence="6 7">W6</strain>
    </source>
</reference>
<dbReference type="EMBL" id="JJMM01000011">
    <property type="protein sequence ID" value="KDR95147.1"/>
    <property type="molecule type" value="Genomic_DNA"/>
</dbReference>
<dbReference type="PANTHER" id="PTHR13799">
    <property type="entry name" value="NGG1 INTERACTING FACTOR 3"/>
    <property type="match status" value="1"/>
</dbReference>
<dbReference type="FunFam" id="3.30.70.120:FF:000006">
    <property type="entry name" value="GTP cyclohydrolase 1 type 2 homolog"/>
    <property type="match status" value="1"/>
</dbReference>
<keyword evidence="6" id="KW-0378">Hydrolase</keyword>
<feature type="binding site" evidence="5">
    <location>
        <position position="333"/>
    </location>
    <ligand>
        <name>a divalent metal cation</name>
        <dbReference type="ChEBI" id="CHEBI:60240"/>
        <label>1</label>
    </ligand>
</feature>
<dbReference type="GO" id="GO:0005737">
    <property type="term" value="C:cytoplasm"/>
    <property type="evidence" value="ECO:0007669"/>
    <property type="project" value="TreeGrafter"/>
</dbReference>
<proteinExistence type="inferred from homology"/>
<dbReference type="Gene3D" id="3.40.1390.30">
    <property type="entry name" value="NIF3 (NGG1p interacting factor 3)-like"/>
    <property type="match status" value="1"/>
</dbReference>
<keyword evidence="7" id="KW-1185">Reference proteome</keyword>
<dbReference type="InterPro" id="IPR036069">
    <property type="entry name" value="DUF34/NIF3_sf"/>
</dbReference>